<dbReference type="AlphaFoldDB" id="A0AAN0NFW4"/>
<protein>
    <submittedName>
        <fullName evidence="1">Uncharacterized protein</fullName>
    </submittedName>
</protein>
<evidence type="ECO:0000313" key="1">
    <source>
        <dbReference type="EMBL" id="WZU64606.1"/>
    </source>
</evidence>
<dbReference type="KEGG" id="yag:AABB28_04825"/>
<name>A0AAN0NFW4_9RHOB</name>
<dbReference type="Proteomes" id="UP001451782">
    <property type="component" value="Chromosome"/>
</dbReference>
<dbReference type="EMBL" id="CP151762">
    <property type="protein sequence ID" value="WZU64606.1"/>
    <property type="molecule type" value="Genomic_DNA"/>
</dbReference>
<evidence type="ECO:0000313" key="2">
    <source>
        <dbReference type="Proteomes" id="UP001451782"/>
    </source>
</evidence>
<dbReference type="RefSeq" id="WP_342070970.1">
    <property type="nucleotide sequence ID" value="NZ_CP151762.1"/>
</dbReference>
<proteinExistence type="predicted"/>
<organism evidence="1 2">
    <name type="scientific">Yoonia algicola</name>
    <dbReference type="NCBI Taxonomy" id="3137368"/>
    <lineage>
        <taxon>Bacteria</taxon>
        <taxon>Pseudomonadati</taxon>
        <taxon>Pseudomonadota</taxon>
        <taxon>Alphaproteobacteria</taxon>
        <taxon>Rhodobacterales</taxon>
        <taxon>Paracoccaceae</taxon>
        <taxon>Yoonia</taxon>
    </lineage>
</organism>
<reference evidence="1 2" key="1">
    <citation type="submission" date="2024-04" db="EMBL/GenBank/DDBJ databases">
        <title>Phylogenomic analyses of a clade within the roseobacter group suggest taxonomic reassignments of species of the genera Aestuariivita, Citreicella, Loktanella, Nautella, Pelagibaca, Ruegeria, Thalassobius, Thiobacimonas and Tropicibacter, and the proposal o.</title>
        <authorList>
            <person name="Jeon C.O."/>
        </authorList>
    </citation>
    <scope>NUCLEOTIDE SEQUENCE [LARGE SCALE GENOMIC DNA]</scope>
    <source>
        <strain evidence="1 2">G8-12</strain>
    </source>
</reference>
<gene>
    <name evidence="1" type="ORF">AABB28_04825</name>
</gene>
<keyword evidence="2" id="KW-1185">Reference proteome</keyword>
<sequence>MRWLIIFTVLTSACTQDGAQLGTPFMSPASGAGTVFGSAASAQRRGAVEITVKANFADIIADIRAGGGPILSEAMDTAGIPPRDRPTRIIQLQSNMGLYQSNPGALVSTLMVYGG</sequence>
<accession>A0AAN0NFW4</accession>